<accession>A0A974ZV50</accession>
<reference evidence="4 5" key="2">
    <citation type="journal article" date="2022" name="Arch. Microbiol.">
        <title>Rhodococcus pseudokoreensis sp. nov. isolated from the rhizosphere of young M26 apple rootstocks.</title>
        <authorList>
            <person name="Kampfer P."/>
            <person name="Glaeser S.P."/>
            <person name="Blom J."/>
            <person name="Wolf J."/>
            <person name="Benning S."/>
            <person name="Schloter M."/>
            <person name="Neumann-Schaal M."/>
        </authorList>
    </citation>
    <scope>NUCLEOTIDE SEQUENCE [LARGE SCALE GENOMIC DNA]</scope>
    <source>
        <strain evidence="4 5">R79</strain>
    </source>
</reference>
<gene>
    <name evidence="4" type="ORF">JWS13_24000</name>
</gene>
<organism evidence="4 5">
    <name type="scientific">Rhodococcus pseudokoreensis</name>
    <dbReference type="NCBI Taxonomy" id="2811421"/>
    <lineage>
        <taxon>Bacteria</taxon>
        <taxon>Bacillati</taxon>
        <taxon>Actinomycetota</taxon>
        <taxon>Actinomycetes</taxon>
        <taxon>Mycobacteriales</taxon>
        <taxon>Nocardiaceae</taxon>
        <taxon>Rhodococcus</taxon>
    </lineage>
</organism>
<name>A0A974ZV50_9NOCA</name>
<dbReference type="SUPFAM" id="SSF46565">
    <property type="entry name" value="Chaperone J-domain"/>
    <property type="match status" value="1"/>
</dbReference>
<dbReference type="InterPro" id="IPR036869">
    <property type="entry name" value="J_dom_sf"/>
</dbReference>
<dbReference type="PANTHER" id="PTHR43096:SF52">
    <property type="entry name" value="DNAJ HOMOLOG 1, MITOCHONDRIAL-RELATED"/>
    <property type="match status" value="1"/>
</dbReference>
<evidence type="ECO:0000313" key="4">
    <source>
        <dbReference type="EMBL" id="QSE91479.1"/>
    </source>
</evidence>
<dbReference type="CDD" id="cd06257">
    <property type="entry name" value="DnaJ"/>
    <property type="match status" value="1"/>
</dbReference>
<evidence type="ECO:0000313" key="5">
    <source>
        <dbReference type="Proteomes" id="UP000662986"/>
    </source>
</evidence>
<keyword evidence="1" id="KW-0143">Chaperone</keyword>
<evidence type="ECO:0000256" key="1">
    <source>
        <dbReference type="ARBA" id="ARBA00023186"/>
    </source>
</evidence>
<feature type="domain" description="J" evidence="3">
    <location>
        <begin position="6"/>
        <end position="75"/>
    </location>
</feature>
<dbReference type="PANTHER" id="PTHR43096">
    <property type="entry name" value="DNAJ HOMOLOG 1, MITOCHONDRIAL-RELATED"/>
    <property type="match status" value="1"/>
</dbReference>
<dbReference type="PRINTS" id="PR00625">
    <property type="entry name" value="JDOMAIN"/>
</dbReference>
<dbReference type="InterPro" id="IPR001623">
    <property type="entry name" value="DnaJ_domain"/>
</dbReference>
<evidence type="ECO:0000259" key="3">
    <source>
        <dbReference type="PROSITE" id="PS50076"/>
    </source>
</evidence>
<keyword evidence="5" id="KW-1185">Reference proteome</keyword>
<protein>
    <submittedName>
        <fullName evidence="4">J domain-containing protein</fullName>
    </submittedName>
</protein>
<evidence type="ECO:0000256" key="2">
    <source>
        <dbReference type="SAM" id="MobiDB-lite"/>
    </source>
</evidence>
<dbReference type="SMART" id="SM00271">
    <property type="entry name" value="DnaJ"/>
    <property type="match status" value="1"/>
</dbReference>
<sequence>MTTERNPYRVLGLTVDASQTQIVRAYRRLLHAHHPDTRTPSPTTDPVADEELQRILAAYALLRDPARRAAYDRAAAEDPGPAPNRSPAQAPRHPASGTRRVRVVVRRGTPRRAITFSLRIGPLRRHR</sequence>
<dbReference type="Gene3D" id="1.10.287.110">
    <property type="entry name" value="DnaJ domain"/>
    <property type="match status" value="1"/>
</dbReference>
<proteinExistence type="predicted"/>
<dbReference type="Proteomes" id="UP000662986">
    <property type="component" value="Chromosome"/>
</dbReference>
<dbReference type="Pfam" id="PF00226">
    <property type="entry name" value="DnaJ"/>
    <property type="match status" value="1"/>
</dbReference>
<dbReference type="RefSeq" id="WP_206007863.1">
    <property type="nucleotide sequence ID" value="NZ_CP070619.1"/>
</dbReference>
<feature type="region of interest" description="Disordered" evidence="2">
    <location>
        <begin position="70"/>
        <end position="101"/>
    </location>
</feature>
<reference evidence="4 5" key="1">
    <citation type="journal article" date="2021" name="Microbiol. Resour. Announc.">
        <title>Complete Genome Sequences of Two Rhodococcus sp. Strains with Large and Linear Chromosomes, Isolated from Apple Rhizosphere.</title>
        <authorList>
            <person name="Benning S."/>
            <person name="Brugnone N."/>
            <person name="Siani R."/>
            <person name="Kublik S."/>
            <person name="Schloter M."/>
            <person name="Rad V."/>
        </authorList>
    </citation>
    <scope>NUCLEOTIDE SEQUENCE [LARGE SCALE GENOMIC DNA]</scope>
    <source>
        <strain evidence="4 5">R79</strain>
    </source>
</reference>
<dbReference type="EMBL" id="CP070619">
    <property type="protein sequence ID" value="QSE91479.1"/>
    <property type="molecule type" value="Genomic_DNA"/>
</dbReference>
<dbReference type="PROSITE" id="PS50076">
    <property type="entry name" value="DNAJ_2"/>
    <property type="match status" value="1"/>
</dbReference>